<organism evidence="2 3">
    <name type="scientific">Thalassotalea piscium</name>
    <dbReference type="NCBI Taxonomy" id="1230533"/>
    <lineage>
        <taxon>Bacteria</taxon>
        <taxon>Pseudomonadati</taxon>
        <taxon>Pseudomonadota</taxon>
        <taxon>Gammaproteobacteria</taxon>
        <taxon>Alteromonadales</taxon>
        <taxon>Colwelliaceae</taxon>
        <taxon>Thalassotalea</taxon>
    </lineage>
</organism>
<evidence type="ECO:0000313" key="2">
    <source>
        <dbReference type="EMBL" id="MBB6542685.1"/>
    </source>
</evidence>
<sequence>MKNTLRKSLILFLCALTLISCSERNANEQTIHQAAAIEAADECHLCGMMIMEFPGPKGELFKKGITEAEGKKVHKFCSTRDMFSFYLEPENKRNVTTILVHDMSKSPWNAPNDEYFIDARKAWFVAGSSKTGAMGATLASFSMQSDAQEFANEFGGNVLSFEEVTLATLM</sequence>
<dbReference type="Gene3D" id="3.30.70.2050">
    <property type="match status" value="1"/>
</dbReference>
<evidence type="ECO:0000313" key="3">
    <source>
        <dbReference type="Proteomes" id="UP000537141"/>
    </source>
</evidence>
<protein>
    <submittedName>
        <fullName evidence="2">Copper chaperone NosL</fullName>
    </submittedName>
</protein>
<keyword evidence="1" id="KW-0732">Signal</keyword>
<proteinExistence type="predicted"/>
<dbReference type="InterPro" id="IPR008719">
    <property type="entry name" value="N2O_reductase_NosL"/>
</dbReference>
<dbReference type="EMBL" id="JACHHU010000007">
    <property type="protein sequence ID" value="MBB6542685.1"/>
    <property type="molecule type" value="Genomic_DNA"/>
</dbReference>
<dbReference type="Gene3D" id="3.30.70.2060">
    <property type="match status" value="1"/>
</dbReference>
<dbReference type="PANTHER" id="PTHR41247">
    <property type="entry name" value="HTH-TYPE TRANSCRIPTIONAL REPRESSOR YCNK"/>
    <property type="match status" value="1"/>
</dbReference>
<accession>A0A7X0TT38</accession>
<dbReference type="PROSITE" id="PS51257">
    <property type="entry name" value="PROKAR_LIPOPROTEIN"/>
    <property type="match status" value="1"/>
</dbReference>
<reference evidence="2 3" key="1">
    <citation type="submission" date="2020-08" db="EMBL/GenBank/DDBJ databases">
        <title>Genomic Encyclopedia of Type Strains, Phase IV (KMG-IV): sequencing the most valuable type-strain genomes for metagenomic binning, comparative biology and taxonomic classification.</title>
        <authorList>
            <person name="Goeker M."/>
        </authorList>
    </citation>
    <scope>NUCLEOTIDE SEQUENCE [LARGE SCALE GENOMIC DNA]</scope>
    <source>
        <strain evidence="2 3">DSM 26287</strain>
    </source>
</reference>
<dbReference type="Pfam" id="PF05573">
    <property type="entry name" value="NosL"/>
    <property type="match status" value="1"/>
</dbReference>
<evidence type="ECO:0000256" key="1">
    <source>
        <dbReference type="SAM" id="SignalP"/>
    </source>
</evidence>
<feature type="chain" id="PRO_5031183414" evidence="1">
    <location>
        <begin position="27"/>
        <end position="170"/>
    </location>
</feature>
<dbReference type="Proteomes" id="UP000537141">
    <property type="component" value="Unassembled WGS sequence"/>
</dbReference>
<dbReference type="SUPFAM" id="SSF160387">
    <property type="entry name" value="NosL/MerB-like"/>
    <property type="match status" value="1"/>
</dbReference>
<dbReference type="AlphaFoldDB" id="A0A7X0TT38"/>
<comment type="caution">
    <text evidence="2">The sequence shown here is derived from an EMBL/GenBank/DDBJ whole genome shotgun (WGS) entry which is preliminary data.</text>
</comment>
<dbReference type="PANTHER" id="PTHR41247:SF1">
    <property type="entry name" value="HTH-TYPE TRANSCRIPTIONAL REPRESSOR YCNK"/>
    <property type="match status" value="1"/>
</dbReference>
<dbReference type="RefSeq" id="WP_184423502.1">
    <property type="nucleotide sequence ID" value="NZ_AP027362.1"/>
</dbReference>
<name>A0A7X0TT38_9GAMM</name>
<gene>
    <name evidence="2" type="ORF">HNQ55_001185</name>
</gene>
<feature type="signal peptide" evidence="1">
    <location>
        <begin position="1"/>
        <end position="26"/>
    </location>
</feature>
<keyword evidence="3" id="KW-1185">Reference proteome</keyword>